<dbReference type="GO" id="GO:0017128">
    <property type="term" value="F:phospholipid scramblase activity"/>
    <property type="evidence" value="ECO:0007669"/>
    <property type="project" value="InterPro"/>
</dbReference>
<dbReference type="OrthoDB" id="10041953at2759"/>
<proteinExistence type="inferred from homology"/>
<gene>
    <name evidence="3" type="ORF">OESDEN_15013</name>
</gene>
<evidence type="ECO:0000256" key="2">
    <source>
        <dbReference type="RuleBase" id="RU363116"/>
    </source>
</evidence>
<protein>
    <recommendedName>
        <fullName evidence="2">Phospholipid scramblase</fullName>
    </recommendedName>
</protein>
<keyword evidence="2" id="KW-0106">Calcium</keyword>
<comment type="similarity">
    <text evidence="1 2">Belongs to the phospholipid scramblase family.</text>
</comment>
<dbReference type="Pfam" id="PF03803">
    <property type="entry name" value="Scramblase"/>
    <property type="match status" value="1"/>
</dbReference>
<reference evidence="3 4" key="1">
    <citation type="submission" date="2014-03" db="EMBL/GenBank/DDBJ databases">
        <title>Draft genome of the hookworm Oesophagostomum dentatum.</title>
        <authorList>
            <person name="Mitreva M."/>
        </authorList>
    </citation>
    <scope>NUCLEOTIDE SEQUENCE [LARGE SCALE GENOMIC DNA]</scope>
    <source>
        <strain evidence="3 4">OD-Hann</strain>
    </source>
</reference>
<evidence type="ECO:0000313" key="3">
    <source>
        <dbReference type="EMBL" id="KHJ85264.1"/>
    </source>
</evidence>
<dbReference type="GO" id="GO:0005886">
    <property type="term" value="C:plasma membrane"/>
    <property type="evidence" value="ECO:0007669"/>
    <property type="project" value="TreeGrafter"/>
</dbReference>
<name>A0A0B1SK07_OESDE</name>
<comment type="cofactor">
    <cofactor evidence="2">
        <name>Ca(2+)</name>
        <dbReference type="ChEBI" id="CHEBI:29108"/>
    </cofactor>
</comment>
<feature type="non-terminal residue" evidence="3">
    <location>
        <position position="1"/>
    </location>
</feature>
<comment type="function">
    <text evidence="2">May mediate accelerated ATP-independent bidirectional transbilayer migration of phospholipids upon binding calcium ions that results in a loss of phospholipid asymmetry in the plasma membrane.</text>
</comment>
<dbReference type="PANTHER" id="PTHR23248">
    <property type="entry name" value="PHOSPHOLIPID SCRAMBLASE-RELATED"/>
    <property type="match status" value="1"/>
</dbReference>
<evidence type="ECO:0000313" key="4">
    <source>
        <dbReference type="Proteomes" id="UP000053660"/>
    </source>
</evidence>
<keyword evidence="2" id="KW-0564">Palmitate</keyword>
<dbReference type="Proteomes" id="UP000053660">
    <property type="component" value="Unassembled WGS sequence"/>
</dbReference>
<dbReference type="PANTHER" id="PTHR23248:SF63">
    <property type="entry name" value="PHOSPHOLIPID SCRAMBLASE"/>
    <property type="match status" value="1"/>
</dbReference>
<keyword evidence="4" id="KW-1185">Reference proteome</keyword>
<evidence type="ECO:0000256" key="1">
    <source>
        <dbReference type="ARBA" id="ARBA00005350"/>
    </source>
</evidence>
<keyword evidence="2" id="KW-0449">Lipoprotein</keyword>
<sequence>TLVNSPTVTYNFFFQEVLLIRRSFSCWGDGFCGLFASISCCATKCTVESPPGNVIGTIEQQWAFCASVLKIRDIDDQEILRVKGSCSCLQCKCLEKEFAILNPAGEEIGNIKKKGARSALTFLGANFDVQAKALLLGAKFLIEPSHPCSLKGRLMESSFEPAWPTAKHISYVYNDDTLWT</sequence>
<organism evidence="3 4">
    <name type="scientific">Oesophagostomum dentatum</name>
    <name type="common">Nodular worm</name>
    <dbReference type="NCBI Taxonomy" id="61180"/>
    <lineage>
        <taxon>Eukaryota</taxon>
        <taxon>Metazoa</taxon>
        <taxon>Ecdysozoa</taxon>
        <taxon>Nematoda</taxon>
        <taxon>Chromadorea</taxon>
        <taxon>Rhabditida</taxon>
        <taxon>Rhabditina</taxon>
        <taxon>Rhabditomorpha</taxon>
        <taxon>Strongyloidea</taxon>
        <taxon>Strongylidae</taxon>
        <taxon>Oesophagostomum</taxon>
    </lineage>
</organism>
<dbReference type="AlphaFoldDB" id="A0A0B1SK07"/>
<dbReference type="EMBL" id="KN564607">
    <property type="protein sequence ID" value="KHJ85264.1"/>
    <property type="molecule type" value="Genomic_DNA"/>
</dbReference>
<accession>A0A0B1SK07</accession>
<dbReference type="InterPro" id="IPR005552">
    <property type="entry name" value="Scramblase"/>
</dbReference>